<dbReference type="PROSITE" id="PS00122">
    <property type="entry name" value="CARBOXYLESTERASE_B_1"/>
    <property type="match status" value="1"/>
</dbReference>
<dbReference type="Gene3D" id="3.40.50.1820">
    <property type="entry name" value="alpha/beta hydrolase"/>
    <property type="match status" value="1"/>
</dbReference>
<dbReference type="InterPro" id="IPR050654">
    <property type="entry name" value="AChE-related_enzymes"/>
</dbReference>
<feature type="domain" description="Carboxylesterase type B" evidence="6">
    <location>
        <begin position="1"/>
        <end position="299"/>
    </location>
</feature>
<evidence type="ECO:0000256" key="1">
    <source>
        <dbReference type="ARBA" id="ARBA00005964"/>
    </source>
</evidence>
<evidence type="ECO:0000256" key="2">
    <source>
        <dbReference type="ARBA" id="ARBA00022487"/>
    </source>
</evidence>
<accession>A0A7R9QSQ0</accession>
<dbReference type="PROSITE" id="PS00941">
    <property type="entry name" value="CARBOXYLESTERASE_B_2"/>
    <property type="match status" value="1"/>
</dbReference>
<organism evidence="7">
    <name type="scientific">Oppiella nova</name>
    <dbReference type="NCBI Taxonomy" id="334625"/>
    <lineage>
        <taxon>Eukaryota</taxon>
        <taxon>Metazoa</taxon>
        <taxon>Ecdysozoa</taxon>
        <taxon>Arthropoda</taxon>
        <taxon>Chelicerata</taxon>
        <taxon>Arachnida</taxon>
        <taxon>Acari</taxon>
        <taxon>Acariformes</taxon>
        <taxon>Sarcoptiformes</taxon>
        <taxon>Oribatida</taxon>
        <taxon>Brachypylina</taxon>
        <taxon>Oppioidea</taxon>
        <taxon>Oppiidae</taxon>
        <taxon>Oppiella</taxon>
    </lineage>
</organism>
<dbReference type="InterPro" id="IPR002018">
    <property type="entry name" value="CarbesteraseB"/>
</dbReference>
<name>A0A7R9QSQ0_9ACAR</name>
<dbReference type="PANTHER" id="PTHR43918:SF4">
    <property type="entry name" value="CARBOXYLIC ESTER HYDROLASE"/>
    <property type="match status" value="1"/>
</dbReference>
<dbReference type="GO" id="GO:0006581">
    <property type="term" value="P:acetylcholine catabolic process"/>
    <property type="evidence" value="ECO:0007669"/>
    <property type="project" value="TreeGrafter"/>
</dbReference>
<dbReference type="GO" id="GO:0005886">
    <property type="term" value="C:plasma membrane"/>
    <property type="evidence" value="ECO:0007669"/>
    <property type="project" value="TreeGrafter"/>
</dbReference>
<dbReference type="InterPro" id="IPR019826">
    <property type="entry name" value="Carboxylesterase_B_AS"/>
</dbReference>
<evidence type="ECO:0000313" key="7">
    <source>
        <dbReference type="EMBL" id="CAD7657106.1"/>
    </source>
</evidence>
<dbReference type="AlphaFoldDB" id="A0A7R9QSQ0"/>
<dbReference type="Proteomes" id="UP000728032">
    <property type="component" value="Unassembled WGS sequence"/>
</dbReference>
<evidence type="ECO:0000256" key="4">
    <source>
        <dbReference type="ARBA" id="ARBA00023180"/>
    </source>
</evidence>
<evidence type="ECO:0000256" key="5">
    <source>
        <dbReference type="RuleBase" id="RU361235"/>
    </source>
</evidence>
<feature type="non-terminal residue" evidence="7">
    <location>
        <position position="1"/>
    </location>
</feature>
<dbReference type="GO" id="GO:0003990">
    <property type="term" value="F:acetylcholinesterase activity"/>
    <property type="evidence" value="ECO:0007669"/>
    <property type="project" value="TreeGrafter"/>
</dbReference>
<dbReference type="InterPro" id="IPR019819">
    <property type="entry name" value="Carboxylesterase_B_CS"/>
</dbReference>
<dbReference type="EMBL" id="OC927205">
    <property type="protein sequence ID" value="CAD7657106.1"/>
    <property type="molecule type" value="Genomic_DNA"/>
</dbReference>
<dbReference type="InterPro" id="IPR029058">
    <property type="entry name" value="AB_hydrolase_fold"/>
</dbReference>
<keyword evidence="8" id="KW-1185">Reference proteome</keyword>
<dbReference type="PANTHER" id="PTHR43918">
    <property type="entry name" value="ACETYLCHOLINESTERASE"/>
    <property type="match status" value="1"/>
</dbReference>
<evidence type="ECO:0000259" key="6">
    <source>
        <dbReference type="Pfam" id="PF00135"/>
    </source>
</evidence>
<comment type="similarity">
    <text evidence="1 5">Belongs to the type-B carboxylesterase/lipase family.</text>
</comment>
<proteinExistence type="inferred from homology"/>
<keyword evidence="2" id="KW-0719">Serine esterase</keyword>
<dbReference type="EC" id="3.1.1.-" evidence="5"/>
<gene>
    <name evidence="7" type="ORF">ONB1V03_LOCUS13738</name>
</gene>
<dbReference type="OrthoDB" id="6512235at2759"/>
<keyword evidence="3 5" id="KW-0378">Hydrolase</keyword>
<evidence type="ECO:0000256" key="3">
    <source>
        <dbReference type="ARBA" id="ARBA00022801"/>
    </source>
</evidence>
<evidence type="ECO:0000313" key="8">
    <source>
        <dbReference type="Proteomes" id="UP000728032"/>
    </source>
</evidence>
<protein>
    <recommendedName>
        <fullName evidence="5">Carboxylic ester hydrolase</fullName>
        <ecNumber evidence="5">3.1.1.-</ecNumber>
    </recommendedName>
</protein>
<dbReference type="EMBL" id="CAJPVJ010012380">
    <property type="protein sequence ID" value="CAG2174292.1"/>
    <property type="molecule type" value="Genomic_DNA"/>
</dbReference>
<keyword evidence="4" id="KW-0325">Glycoprotein</keyword>
<dbReference type="Pfam" id="PF00135">
    <property type="entry name" value="COesterase"/>
    <property type="match status" value="1"/>
</dbReference>
<reference evidence="7" key="1">
    <citation type="submission" date="2020-11" db="EMBL/GenBank/DDBJ databases">
        <authorList>
            <person name="Tran Van P."/>
        </authorList>
    </citation>
    <scope>NUCLEOTIDE SEQUENCE</scope>
</reference>
<dbReference type="GO" id="GO:0005615">
    <property type="term" value="C:extracellular space"/>
    <property type="evidence" value="ECO:0007669"/>
    <property type="project" value="TreeGrafter"/>
</dbReference>
<sequence>PVNELRFQKPQPIQHIPDPYDATQWPKACIHQKLHENYLNPEMSEDCLYLNIWSPSEPKPTGALMPVMFWIHGGAMQFGSSVEKWYSGQALAAIGDVVVVTINYRLNIFGMLYTGAKHTGAPGNMGLWDQALALQWVVDNISSFGGDPHNITVFGQSAGSMSTSVHILSPITRHLFQRAIMMSGAATNNVCTPQTLEREWYKRAVNTGCGDSDPNSQEFTPHMIECLQKAPVAQLLKAVGPQLTACELDFLVDGQFIPRNPIEMIKSGDYRQDLDLLIGTVANEGTMVMAFYMDPVKFNRFKPQPITYGEAYNYVEQLMYFYPRLVNISYSIDGQAVADLYFDALDRPSKYRSATACPSIL</sequence>
<dbReference type="SUPFAM" id="SSF53474">
    <property type="entry name" value="alpha/beta-Hydrolases"/>
    <property type="match status" value="1"/>
</dbReference>
<dbReference type="GO" id="GO:0019695">
    <property type="term" value="P:choline metabolic process"/>
    <property type="evidence" value="ECO:0007669"/>
    <property type="project" value="TreeGrafter"/>
</dbReference>